<keyword evidence="5 11" id="KW-0810">Translation regulation</keyword>
<accession>A0A4Q7LJ31</accession>
<dbReference type="GO" id="GO:0006412">
    <property type="term" value="P:translation"/>
    <property type="evidence" value="ECO:0007669"/>
    <property type="project" value="UniProtKB-UniRule"/>
</dbReference>
<dbReference type="InterPro" id="IPR002143">
    <property type="entry name" value="Ribosomal_uL1"/>
</dbReference>
<evidence type="ECO:0000256" key="3">
    <source>
        <dbReference type="ARBA" id="ARBA00022555"/>
    </source>
</evidence>
<evidence type="ECO:0000256" key="2">
    <source>
        <dbReference type="ARBA" id="ARBA00022491"/>
    </source>
</evidence>
<reference evidence="13 14" key="1">
    <citation type="submission" date="2019-02" db="EMBL/GenBank/DDBJ databases">
        <title>Genomic Encyclopedia of Type Strains, Phase IV (KMG-IV): sequencing the most valuable type-strain genomes for metagenomic binning, comparative biology and taxonomic classification.</title>
        <authorList>
            <person name="Goeker M."/>
        </authorList>
    </citation>
    <scope>NUCLEOTIDE SEQUENCE [LARGE SCALE GENOMIC DNA]</scope>
    <source>
        <strain evidence="13 14">DSM 10617</strain>
    </source>
</reference>
<evidence type="ECO:0000256" key="1">
    <source>
        <dbReference type="ARBA" id="ARBA00010531"/>
    </source>
</evidence>
<dbReference type="InterPro" id="IPR028364">
    <property type="entry name" value="Ribosomal_uL1/biogenesis"/>
</dbReference>
<dbReference type="InterPro" id="IPR023674">
    <property type="entry name" value="Ribosomal_uL1-like"/>
</dbReference>
<dbReference type="Pfam" id="PF00687">
    <property type="entry name" value="Ribosomal_L1"/>
    <property type="match status" value="1"/>
</dbReference>
<keyword evidence="8 11" id="KW-0687">Ribonucleoprotein</keyword>
<evidence type="ECO:0000256" key="9">
    <source>
        <dbReference type="ARBA" id="ARBA00035241"/>
    </source>
</evidence>
<comment type="similarity">
    <text evidence="1 11 12">Belongs to the universal ribosomal protein uL1 family.</text>
</comment>
<dbReference type="GO" id="GO:0000049">
    <property type="term" value="F:tRNA binding"/>
    <property type="evidence" value="ECO:0007669"/>
    <property type="project" value="UniProtKB-KW"/>
</dbReference>
<dbReference type="Gene3D" id="3.30.190.20">
    <property type="match status" value="1"/>
</dbReference>
<keyword evidence="6 11" id="KW-0694">RNA-binding</keyword>
<proteinExistence type="inferred from homology"/>
<dbReference type="PIRSF" id="PIRSF002155">
    <property type="entry name" value="Ribosomal_L1"/>
    <property type="match status" value="1"/>
</dbReference>
<dbReference type="PROSITE" id="PS01199">
    <property type="entry name" value="RIBOSOMAL_L1"/>
    <property type="match status" value="1"/>
</dbReference>
<dbReference type="GO" id="GO:0022625">
    <property type="term" value="C:cytosolic large ribosomal subunit"/>
    <property type="evidence" value="ECO:0007669"/>
    <property type="project" value="TreeGrafter"/>
</dbReference>
<evidence type="ECO:0000256" key="10">
    <source>
        <dbReference type="ARBA" id="ARBA00059110"/>
    </source>
</evidence>
<organism evidence="13 14">
    <name type="scientific">Sphaerotilus mobilis</name>
    <dbReference type="NCBI Taxonomy" id="47994"/>
    <lineage>
        <taxon>Bacteria</taxon>
        <taxon>Pseudomonadati</taxon>
        <taxon>Pseudomonadota</taxon>
        <taxon>Betaproteobacteria</taxon>
        <taxon>Burkholderiales</taxon>
        <taxon>Sphaerotilaceae</taxon>
        <taxon>Sphaerotilus</taxon>
    </lineage>
</organism>
<sequence length="237" mass="24747">MAKLTKRQKAQQGKIESTKLYAIDDAITLVKEFAAAKFDESIDVAVQLGVDAKKSDQVVRGAVVMPNGTGKTKRVAVFAQGAKAEEAKAAGADIVGMDDLAAEVKNGVINFDVVIASPDAMRVVGQLGQILGPRGLMPNPKVGTVTPDVATAVKNAKAGQVQYRVDKAGIIHGTIGRRSFDSDKLKVNLQALLDALNKSKPATSKGIYLRKVAVSSTMGVGVRVDVGSITSGMTAQS</sequence>
<name>A0A4Q7LJ31_9BURK</name>
<comment type="caution">
    <text evidence="13">The sequence shown here is derived from an EMBL/GenBank/DDBJ whole genome shotgun (WGS) entry which is preliminary data.</text>
</comment>
<evidence type="ECO:0000313" key="13">
    <source>
        <dbReference type="EMBL" id="RZS54585.1"/>
    </source>
</evidence>
<dbReference type="Proteomes" id="UP000293433">
    <property type="component" value="Unassembled WGS sequence"/>
</dbReference>
<dbReference type="SUPFAM" id="SSF56808">
    <property type="entry name" value="Ribosomal protein L1"/>
    <property type="match status" value="1"/>
</dbReference>
<keyword evidence="2 11" id="KW-0678">Repressor</keyword>
<evidence type="ECO:0000256" key="11">
    <source>
        <dbReference type="HAMAP-Rule" id="MF_01318"/>
    </source>
</evidence>
<dbReference type="NCBIfam" id="TIGR01169">
    <property type="entry name" value="rplA_bact"/>
    <property type="match status" value="1"/>
</dbReference>
<evidence type="ECO:0000256" key="5">
    <source>
        <dbReference type="ARBA" id="ARBA00022845"/>
    </source>
</evidence>
<dbReference type="AlphaFoldDB" id="A0A4Q7LJ31"/>
<evidence type="ECO:0000313" key="14">
    <source>
        <dbReference type="Proteomes" id="UP000293433"/>
    </source>
</evidence>
<dbReference type="OrthoDB" id="9803740at2"/>
<dbReference type="InterPro" id="IPR005878">
    <property type="entry name" value="Ribosom_uL1_bac-type"/>
</dbReference>
<evidence type="ECO:0000256" key="12">
    <source>
        <dbReference type="RuleBase" id="RU000659"/>
    </source>
</evidence>
<dbReference type="InterPro" id="IPR023673">
    <property type="entry name" value="Ribosomal_uL1_CS"/>
</dbReference>
<dbReference type="PANTHER" id="PTHR36427">
    <property type="entry name" value="54S RIBOSOMAL PROTEIN L1, MITOCHONDRIAL"/>
    <property type="match status" value="1"/>
</dbReference>
<dbReference type="FunFam" id="3.40.50.790:FF:000001">
    <property type="entry name" value="50S ribosomal protein L1"/>
    <property type="match status" value="1"/>
</dbReference>
<dbReference type="EMBL" id="SGWV01000009">
    <property type="protein sequence ID" value="RZS54585.1"/>
    <property type="molecule type" value="Genomic_DNA"/>
</dbReference>
<comment type="function">
    <text evidence="11">Binds directly to 23S rRNA. The L1 stalk is quite mobile in the ribosome, and is involved in E site tRNA release.</text>
</comment>
<dbReference type="HAMAP" id="MF_01318_B">
    <property type="entry name" value="Ribosomal_uL1_B"/>
    <property type="match status" value="1"/>
</dbReference>
<evidence type="ECO:0000256" key="8">
    <source>
        <dbReference type="ARBA" id="ARBA00023274"/>
    </source>
</evidence>
<comment type="function">
    <text evidence="10 11">Protein L1 is also a translational repressor protein, it controls the translation of the L11 operon by binding to its mRNA.</text>
</comment>
<evidence type="ECO:0000256" key="7">
    <source>
        <dbReference type="ARBA" id="ARBA00022980"/>
    </source>
</evidence>
<dbReference type="GO" id="GO:0006417">
    <property type="term" value="P:regulation of translation"/>
    <property type="evidence" value="ECO:0007669"/>
    <property type="project" value="UniProtKB-KW"/>
</dbReference>
<gene>
    <name evidence="11" type="primary">rplA</name>
    <name evidence="13" type="ORF">EV685_2063</name>
</gene>
<dbReference type="CDD" id="cd00403">
    <property type="entry name" value="Ribosomal_L1"/>
    <property type="match status" value="1"/>
</dbReference>
<dbReference type="InterPro" id="IPR016095">
    <property type="entry name" value="Ribosomal_uL1_3-a/b-sand"/>
</dbReference>
<dbReference type="GO" id="GO:0003735">
    <property type="term" value="F:structural constituent of ribosome"/>
    <property type="evidence" value="ECO:0007669"/>
    <property type="project" value="InterPro"/>
</dbReference>
<evidence type="ECO:0000256" key="6">
    <source>
        <dbReference type="ARBA" id="ARBA00022884"/>
    </source>
</evidence>
<dbReference type="GO" id="GO:0019843">
    <property type="term" value="F:rRNA binding"/>
    <property type="evidence" value="ECO:0007669"/>
    <property type="project" value="UniProtKB-UniRule"/>
</dbReference>
<evidence type="ECO:0000256" key="4">
    <source>
        <dbReference type="ARBA" id="ARBA00022730"/>
    </source>
</evidence>
<protein>
    <recommendedName>
        <fullName evidence="9 11">Large ribosomal subunit protein uL1</fullName>
    </recommendedName>
</protein>
<keyword evidence="4 11" id="KW-0699">rRNA-binding</keyword>
<keyword evidence="3 11" id="KW-0820">tRNA-binding</keyword>
<comment type="subunit">
    <text evidence="11">Part of the 50S ribosomal subunit.</text>
</comment>
<keyword evidence="7 11" id="KW-0689">Ribosomal protein</keyword>
<dbReference type="Gene3D" id="3.40.50.790">
    <property type="match status" value="1"/>
</dbReference>
<dbReference type="PANTHER" id="PTHR36427:SF3">
    <property type="entry name" value="LARGE RIBOSOMAL SUBUNIT PROTEIN UL1M"/>
    <property type="match status" value="1"/>
</dbReference>
<keyword evidence="14" id="KW-1185">Reference proteome</keyword>
<dbReference type="RefSeq" id="WP_130481925.1">
    <property type="nucleotide sequence ID" value="NZ_SGWV01000009.1"/>
</dbReference>